<reference evidence="2" key="1">
    <citation type="submission" date="2011-06" db="EMBL/GenBank/DDBJ databases">
        <title>Complete genome sequence of Paenibacillus mucilaginosus KNP414.</title>
        <authorList>
            <person name="Wang J."/>
            <person name="Hu S."/>
            <person name="Hu X."/>
            <person name="Zhang B."/>
            <person name="Dong D."/>
            <person name="Zhang S."/>
            <person name="Zhao K."/>
            <person name="Wu D."/>
        </authorList>
    </citation>
    <scope>NUCLEOTIDE SEQUENCE [LARGE SCALE GENOMIC DNA]</scope>
    <source>
        <strain evidence="2">KNP414</strain>
    </source>
</reference>
<dbReference type="EMBL" id="CP002869">
    <property type="protein sequence ID" value="AEI43493.1"/>
    <property type="molecule type" value="Genomic_DNA"/>
</dbReference>
<protein>
    <submittedName>
        <fullName evidence="1">Uncharacterized protein</fullName>
    </submittedName>
</protein>
<reference evidence="1 2" key="2">
    <citation type="journal article" date="2013" name="Genome Announc.">
        <title>Genome Sequence of Growth-Improving Paenibacillus mucilaginosus Strain KNP414.</title>
        <authorList>
            <person name="Lu J.J."/>
            <person name="Wang J.F."/>
            <person name="Hu X.F."/>
        </authorList>
    </citation>
    <scope>NUCLEOTIDE SEQUENCE [LARGE SCALE GENOMIC DNA]</scope>
    <source>
        <strain evidence="1 2">KNP414</strain>
    </source>
</reference>
<accession>F8FLC5</accession>
<gene>
    <name evidence="1" type="ordered locus">KNP414_04968</name>
</gene>
<proteinExistence type="predicted"/>
<evidence type="ECO:0000313" key="1">
    <source>
        <dbReference type="EMBL" id="AEI43493.1"/>
    </source>
</evidence>
<evidence type="ECO:0000313" key="2">
    <source>
        <dbReference type="Proteomes" id="UP000006620"/>
    </source>
</evidence>
<dbReference type="HOGENOM" id="CLU_3186677_0_0_9"/>
<dbReference type="KEGG" id="pms:KNP414_04968"/>
<dbReference type="Proteomes" id="UP000006620">
    <property type="component" value="Chromosome"/>
</dbReference>
<sequence>MTPLKLKPHYLSNHIVDFYTGARPVSRVYFQALHEVPNDYGSRAAS</sequence>
<dbReference type="AlphaFoldDB" id="F8FLC5"/>
<organism evidence="1 2">
    <name type="scientific">Paenibacillus mucilaginosus (strain KNP414)</name>
    <dbReference type="NCBI Taxonomy" id="1036673"/>
    <lineage>
        <taxon>Bacteria</taxon>
        <taxon>Bacillati</taxon>
        <taxon>Bacillota</taxon>
        <taxon>Bacilli</taxon>
        <taxon>Bacillales</taxon>
        <taxon>Paenibacillaceae</taxon>
        <taxon>Paenibacillus</taxon>
    </lineage>
</organism>
<name>F8FLC5_PAEMK</name>